<reference evidence="1 2" key="1">
    <citation type="journal article" date="2020" name="Cell Host Microbe">
        <title>Functional and Genomic Variation between Human-Derived Isolates of Lachnospiraceae Reveals Inter- and Intra-Species Diversity.</title>
        <authorList>
            <person name="Sorbara M.T."/>
            <person name="Littmann E.R."/>
            <person name="Fontana E."/>
            <person name="Moody T.U."/>
            <person name="Kohout C.E."/>
            <person name="Gjonbalaj M."/>
            <person name="Eaton V."/>
            <person name="Seok R."/>
            <person name="Leiner I.M."/>
            <person name="Pamer E.G."/>
        </authorList>
    </citation>
    <scope>NUCLEOTIDE SEQUENCE [LARGE SCALE GENOMIC DNA]</scope>
    <source>
        <strain evidence="1 2">MSK.17.74</strain>
    </source>
</reference>
<comment type="caution">
    <text evidence="1">The sequence shown here is derived from an EMBL/GenBank/DDBJ whole genome shotgun (WGS) entry which is preliminary data.</text>
</comment>
<organism evidence="1 2">
    <name type="scientific">Blautia faecis</name>
    <dbReference type="NCBI Taxonomy" id="871665"/>
    <lineage>
        <taxon>Bacteria</taxon>
        <taxon>Bacillati</taxon>
        <taxon>Bacillota</taxon>
        <taxon>Clostridia</taxon>
        <taxon>Lachnospirales</taxon>
        <taxon>Lachnospiraceae</taxon>
        <taxon>Blautia</taxon>
    </lineage>
</organism>
<evidence type="ECO:0000313" key="2">
    <source>
        <dbReference type="Proteomes" id="UP001644719"/>
    </source>
</evidence>
<keyword evidence="2" id="KW-1185">Reference proteome</keyword>
<dbReference type="RefSeq" id="WP_173770051.1">
    <property type="nucleotide sequence ID" value="NZ_JAAIPU010000005.1"/>
</dbReference>
<dbReference type="EMBL" id="JAAITS010000039">
    <property type="protein sequence ID" value="NSG86397.1"/>
    <property type="molecule type" value="Genomic_DNA"/>
</dbReference>
<sequence length="112" mass="12902">MEQNDELQGCVFAVPSKTPWITSKPLVHKKNQHSEEYLRMKRIFRENDFSVYTDPETGEIVCKVIPKDMDAERKKAERAAQLTALADLMDSNGYTIDELKELISMPKPTIEE</sequence>
<proteinExistence type="predicted"/>
<protein>
    <submittedName>
        <fullName evidence="1">Uncharacterized protein</fullName>
    </submittedName>
</protein>
<name>A0ABX2HA97_9FIRM</name>
<evidence type="ECO:0000313" key="1">
    <source>
        <dbReference type="EMBL" id="NSG86397.1"/>
    </source>
</evidence>
<gene>
    <name evidence="1" type="ORF">G5B17_13500</name>
</gene>
<accession>A0ABX2HA97</accession>
<dbReference type="Proteomes" id="UP001644719">
    <property type="component" value="Unassembled WGS sequence"/>
</dbReference>